<evidence type="ECO:0000256" key="1">
    <source>
        <dbReference type="SAM" id="Phobius"/>
    </source>
</evidence>
<feature type="transmembrane region" description="Helical" evidence="1">
    <location>
        <begin position="48"/>
        <end position="70"/>
    </location>
</feature>
<feature type="transmembrane region" description="Helical" evidence="1">
    <location>
        <begin position="21"/>
        <end position="42"/>
    </location>
</feature>
<organism evidence="2">
    <name type="scientific">Pithovirus LCPAC104</name>
    <dbReference type="NCBI Taxonomy" id="2506589"/>
    <lineage>
        <taxon>Viruses</taxon>
        <taxon>Pithoviruses</taxon>
    </lineage>
</organism>
<evidence type="ECO:0000313" key="2">
    <source>
        <dbReference type="EMBL" id="QBK90522.1"/>
    </source>
</evidence>
<keyword evidence="1" id="KW-0472">Membrane</keyword>
<proteinExistence type="predicted"/>
<keyword evidence="1" id="KW-1133">Transmembrane helix</keyword>
<dbReference type="EMBL" id="MK500494">
    <property type="protein sequence ID" value="QBK90522.1"/>
    <property type="molecule type" value="Genomic_DNA"/>
</dbReference>
<name>A0A481Z527_9VIRU</name>
<reference evidence="2" key="1">
    <citation type="journal article" date="2019" name="MBio">
        <title>Virus Genomes from Deep Sea Sediments Expand the Ocean Megavirome and Support Independent Origins of Viral Gigantism.</title>
        <authorList>
            <person name="Backstrom D."/>
            <person name="Yutin N."/>
            <person name="Jorgensen S.L."/>
            <person name="Dharamshi J."/>
            <person name="Homa F."/>
            <person name="Zaremba-Niedwiedzka K."/>
            <person name="Spang A."/>
            <person name="Wolf Y.I."/>
            <person name="Koonin E.V."/>
            <person name="Ettema T.J."/>
        </authorList>
    </citation>
    <scope>NUCLEOTIDE SEQUENCE</scope>
</reference>
<gene>
    <name evidence="2" type="ORF">LCPAC104_00180</name>
</gene>
<keyword evidence="1" id="KW-0812">Transmembrane</keyword>
<sequence length="88" mass="10028">MLSQITKLKFLLLKIMAINDIWYWLVIVSIIIIVIAIIIAVQKADVDSIIWIIGIFGFIILVIAAGFYLYTKVPQKPIPPIKSFEKII</sequence>
<accession>A0A481Z527</accession>
<protein>
    <submittedName>
        <fullName evidence="2">Uncharacterized protein</fullName>
    </submittedName>
</protein>